<dbReference type="PANTHER" id="PTHR37549">
    <property type="entry name" value="LIPOPROTEIN LPRI"/>
    <property type="match status" value="1"/>
</dbReference>
<evidence type="ECO:0000313" key="2">
    <source>
        <dbReference type="EMBL" id="KWZ44619.1"/>
    </source>
</evidence>
<dbReference type="Proteomes" id="UP000070255">
    <property type="component" value="Unassembled WGS sequence"/>
</dbReference>
<dbReference type="InterPro" id="IPR052755">
    <property type="entry name" value="Lysozyme_Inhibitor_LprI"/>
</dbReference>
<protein>
    <recommendedName>
        <fullName evidence="4">Lipoprotein</fullName>
    </recommendedName>
</protein>
<feature type="compositionally biased region" description="Low complexity" evidence="1">
    <location>
        <begin position="118"/>
        <end position="138"/>
    </location>
</feature>
<comment type="caution">
    <text evidence="2">The sequence shown here is derived from an EMBL/GenBank/DDBJ whole genome shotgun (WGS) entry which is preliminary data.</text>
</comment>
<feature type="region of interest" description="Disordered" evidence="1">
    <location>
        <begin position="102"/>
        <end position="138"/>
    </location>
</feature>
<sequence>MEQDGTYGYEPALSEDDVRSGKATKPLVMMRYVGFRDGTYVLLMLDPDNETYATRVTCQAPCNFAKVQSMSAATVLKTDTIRVVPNSLIGAMLEDALSGQLKPYGQSSPSMPQPVSVPPANTAATTSAQSTTQASQTESIAQQTSFDCSKANSIPEYLICHDPELAASDRELADIYRQAKEAVPDKAAFAERTRRQWNYRQKNCRDKPCLVSWYVYQKEVLTKIAQTGDVNAQSQ</sequence>
<reference evidence="2 3" key="1">
    <citation type="submission" date="2015-11" db="EMBL/GenBank/DDBJ databases">
        <authorList>
            <person name="Sahl J."/>
            <person name="Wagner D."/>
            <person name="Keim P."/>
        </authorList>
    </citation>
    <scope>NUCLEOTIDE SEQUENCE [LARGE SCALE GENOMIC DNA]</scope>
    <source>
        <strain evidence="2 3">BDU18</strain>
    </source>
</reference>
<evidence type="ECO:0000313" key="3">
    <source>
        <dbReference type="Proteomes" id="UP000070255"/>
    </source>
</evidence>
<name>A0ABR5THX7_9BURK</name>
<evidence type="ECO:0008006" key="4">
    <source>
        <dbReference type="Google" id="ProtNLM"/>
    </source>
</evidence>
<dbReference type="RefSeq" id="WP_059669703.1">
    <property type="nucleotide sequence ID" value="NZ_LNJQ01000001.1"/>
</dbReference>
<proteinExistence type="predicted"/>
<dbReference type="EMBL" id="LNJQ01000001">
    <property type="protein sequence ID" value="KWZ44619.1"/>
    <property type="molecule type" value="Genomic_DNA"/>
</dbReference>
<accession>A0ABR5THX7</accession>
<evidence type="ECO:0000256" key="1">
    <source>
        <dbReference type="SAM" id="MobiDB-lite"/>
    </source>
</evidence>
<dbReference type="PANTHER" id="PTHR37549:SF1">
    <property type="entry name" value="LIPOPROTEIN LPRI"/>
    <property type="match status" value="1"/>
</dbReference>
<keyword evidence="3" id="KW-1185">Reference proteome</keyword>
<gene>
    <name evidence="2" type="ORF">WS72_18345</name>
</gene>
<organism evidence="2 3">
    <name type="scientific">Burkholderia savannae</name>
    <dbReference type="NCBI Taxonomy" id="1637837"/>
    <lineage>
        <taxon>Bacteria</taxon>
        <taxon>Pseudomonadati</taxon>
        <taxon>Pseudomonadota</taxon>
        <taxon>Betaproteobacteria</taxon>
        <taxon>Burkholderiales</taxon>
        <taxon>Burkholderiaceae</taxon>
        <taxon>Burkholderia</taxon>
        <taxon>pseudomallei group</taxon>
    </lineage>
</organism>